<evidence type="ECO:0000259" key="1">
    <source>
        <dbReference type="Pfam" id="PF07929"/>
    </source>
</evidence>
<dbReference type="Gene3D" id="3.10.450.50">
    <property type="match status" value="1"/>
</dbReference>
<dbReference type="InterPro" id="IPR012912">
    <property type="entry name" value="Plasmid_pRiA4b_Orf3-like"/>
</dbReference>
<dbReference type="EMBL" id="CZBA01000006">
    <property type="protein sequence ID" value="CUP41698.1"/>
    <property type="molecule type" value="Genomic_DNA"/>
</dbReference>
<dbReference type="SUPFAM" id="SSF103642">
    <property type="entry name" value="Sec-C motif"/>
    <property type="match status" value="1"/>
</dbReference>
<sequence>MVKIQLLSQHVCGFEDTIMKPERTKSVPAFMFSKNKHIKGEHMEFYQLKITRKGTKPPVWRRCLVPADTDFAKLAAMLEDILEYADTENYEFEFFQKKLRLQNLEAQTAETTKGNYEYAEAKGRQIAELLDTEAWFTFRVKGMELPEYRTDIEKKITDEEKAGTPEILKETRSAEDDFWTADMQTKNTELEKKYGALGIADMVAKKVVEMEKKMEPEQQENSFSRNPKVRDYLNSYNKEDLIASAIELDIEIDGLSKEELAENITEKVLNPEIMKEIFLQADEWEIEAFDRATERKCFPATHKDWKELEWFSNKGYIVAYSDNHAEVPQEVISVYKQVNTPELQEKCRKLSWMRSCESMMGLIYAIAPLKIVYRMYRKRDGFRVSYEEFMDILNELAEKDGMCIVKGDKLIWKAVLQDNLYERIEEFQGERDFYIPTVDEILDYAKHGYPSQDVSYRKLSSFLRDELHLEEEKTEELLYIVYKEFSMDGMLSDIMEEFNKRDIVFDSDRQMERFAPIMMEVNNNTRMLDFRGYTPNEINRVSEQKTTPVAPAMQSFVPMGNLPTNNIVNMQPKKKIYPNDPCPCGSGKKYKKCCGRNK</sequence>
<dbReference type="InterPro" id="IPR004027">
    <property type="entry name" value="SEC_C_motif"/>
</dbReference>
<dbReference type="RefSeq" id="WP_242858989.1">
    <property type="nucleotide sequence ID" value="NZ_CZBA01000006.1"/>
</dbReference>
<dbReference type="Pfam" id="PF07929">
    <property type="entry name" value="PRiA4_ORF3"/>
    <property type="match status" value="1"/>
</dbReference>
<accession>A0A174N588</accession>
<dbReference type="Gene3D" id="3.10.290.30">
    <property type="entry name" value="MM3350-like"/>
    <property type="match status" value="1"/>
</dbReference>
<reference evidence="2 3" key="1">
    <citation type="submission" date="2015-09" db="EMBL/GenBank/DDBJ databases">
        <authorList>
            <consortium name="Pathogen Informatics"/>
        </authorList>
    </citation>
    <scope>NUCLEOTIDE SEQUENCE [LARGE SCALE GENOMIC DNA]</scope>
    <source>
        <strain evidence="2 3">2789STDY5834921</strain>
    </source>
</reference>
<feature type="domain" description="Plasmid pRiA4b Orf3-like" evidence="1">
    <location>
        <begin position="45"/>
        <end position="172"/>
    </location>
</feature>
<dbReference type="Pfam" id="PF02810">
    <property type="entry name" value="SEC-C"/>
    <property type="match status" value="1"/>
</dbReference>
<evidence type="ECO:0000313" key="3">
    <source>
        <dbReference type="Proteomes" id="UP000095413"/>
    </source>
</evidence>
<gene>
    <name evidence="2" type="primary">ychJ</name>
    <name evidence="2" type="ORF">ERS852533_01276</name>
</gene>
<dbReference type="InterPro" id="IPR024047">
    <property type="entry name" value="MM3350-like_sf"/>
</dbReference>
<name>A0A174N588_9FIRM</name>
<organism evidence="2 3">
    <name type="scientific">Blautia obeum</name>
    <dbReference type="NCBI Taxonomy" id="40520"/>
    <lineage>
        <taxon>Bacteria</taxon>
        <taxon>Bacillati</taxon>
        <taxon>Bacillota</taxon>
        <taxon>Clostridia</taxon>
        <taxon>Lachnospirales</taxon>
        <taxon>Lachnospiraceae</taxon>
        <taxon>Blautia</taxon>
    </lineage>
</organism>
<dbReference type="SUPFAM" id="SSF159941">
    <property type="entry name" value="MM3350-like"/>
    <property type="match status" value="1"/>
</dbReference>
<dbReference type="Proteomes" id="UP000095413">
    <property type="component" value="Unassembled WGS sequence"/>
</dbReference>
<protein>
    <submittedName>
        <fullName evidence="2">Predicted metal-binding protein related to the C-terminal domain of SecA</fullName>
    </submittedName>
</protein>
<evidence type="ECO:0000313" key="2">
    <source>
        <dbReference type="EMBL" id="CUP41698.1"/>
    </source>
</evidence>
<dbReference type="AlphaFoldDB" id="A0A174N588"/>
<proteinExistence type="predicted"/>